<keyword evidence="4 8" id="KW-0819">tRNA processing</keyword>
<comment type="function">
    <text evidence="8">Required for the formation of a threonylcarbamoyl group on adenosine at position 37 (t(6)A37) in mitochondrial tRNAs that read codons beginning with adenine. Probably involved in the transfer of the threonylcarbamoyl moiety of threonylcarbamoyl-AMP (TC-AMP) to the N6 group of A37. Involved in mitochondrial genome maintenance.</text>
</comment>
<dbReference type="PANTHER" id="PTHR11735:SF6">
    <property type="entry name" value="TRNA N6-ADENOSINE THREONYLCARBAMOYLTRANSFERASE, MITOCHONDRIAL"/>
    <property type="match status" value="1"/>
</dbReference>
<organism evidence="10 11">
    <name type="scientific">Dictyostelium firmibasis</name>
    <dbReference type="NCBI Taxonomy" id="79012"/>
    <lineage>
        <taxon>Eukaryota</taxon>
        <taxon>Amoebozoa</taxon>
        <taxon>Evosea</taxon>
        <taxon>Eumycetozoa</taxon>
        <taxon>Dictyostelia</taxon>
        <taxon>Dictyosteliales</taxon>
        <taxon>Dictyosteliaceae</taxon>
        <taxon>Dictyostelium</taxon>
    </lineage>
</organism>
<evidence type="ECO:0000313" key="10">
    <source>
        <dbReference type="EMBL" id="KAK5583406.1"/>
    </source>
</evidence>
<comment type="cofactor">
    <cofactor evidence="8">
        <name>a divalent metal cation</name>
        <dbReference type="ChEBI" id="CHEBI:60240"/>
    </cofactor>
    <text evidence="8">Binds 1 divalent metal cation per subunit.</text>
</comment>
<name>A0AAN7U8M0_9MYCE</name>
<dbReference type="CDD" id="cd24134">
    <property type="entry name" value="ASKHA_NBD_OSGEPL1_QRI7_euk"/>
    <property type="match status" value="1"/>
</dbReference>
<dbReference type="PRINTS" id="PR00789">
    <property type="entry name" value="OSIALOPTASE"/>
</dbReference>
<evidence type="ECO:0000259" key="9">
    <source>
        <dbReference type="Pfam" id="PF00814"/>
    </source>
</evidence>
<gene>
    <name evidence="10" type="ORF">RB653_004999</name>
</gene>
<reference evidence="10 11" key="1">
    <citation type="submission" date="2023-11" db="EMBL/GenBank/DDBJ databases">
        <title>Dfirmibasis_genome.</title>
        <authorList>
            <person name="Edelbroek B."/>
            <person name="Kjellin J."/>
            <person name="Jerlstrom-Hultqvist J."/>
            <person name="Soderbom F."/>
        </authorList>
    </citation>
    <scope>NUCLEOTIDE SEQUENCE [LARGE SCALE GENOMIC DNA]</scope>
    <source>
        <strain evidence="10 11">TNS-C-14</strain>
    </source>
</reference>
<comment type="subcellular location">
    <subcellularLocation>
        <location evidence="8">Mitochondrion</location>
    </subcellularLocation>
</comment>
<dbReference type="Pfam" id="PF00814">
    <property type="entry name" value="TsaD"/>
    <property type="match status" value="1"/>
</dbReference>
<evidence type="ECO:0000256" key="6">
    <source>
        <dbReference type="ARBA" id="ARBA00023315"/>
    </source>
</evidence>
<dbReference type="HAMAP" id="MF_01445">
    <property type="entry name" value="TsaD"/>
    <property type="match status" value="1"/>
</dbReference>
<keyword evidence="3 8" id="KW-0808">Transferase</keyword>
<evidence type="ECO:0000256" key="4">
    <source>
        <dbReference type="ARBA" id="ARBA00022694"/>
    </source>
</evidence>
<protein>
    <recommendedName>
        <fullName evidence="1">N(6)-L-threonylcarbamoyladenine synthase</fullName>
        <ecNumber evidence="1">2.3.1.234</ecNumber>
    </recommendedName>
</protein>
<comment type="similarity">
    <text evidence="8">Belongs to the KAE1 / TsaD family.</text>
</comment>
<evidence type="ECO:0000256" key="1">
    <source>
        <dbReference type="ARBA" id="ARBA00012156"/>
    </source>
</evidence>
<evidence type="ECO:0000256" key="8">
    <source>
        <dbReference type="HAMAP-Rule" id="MF_03179"/>
    </source>
</evidence>
<dbReference type="Proteomes" id="UP001344447">
    <property type="component" value="Unassembled WGS sequence"/>
</dbReference>
<comment type="catalytic activity">
    <reaction evidence="7 8">
        <text>L-threonylcarbamoyladenylate + adenosine(37) in tRNA = N(6)-L-threonylcarbamoyladenosine(37) in tRNA + AMP + H(+)</text>
        <dbReference type="Rhea" id="RHEA:37059"/>
        <dbReference type="Rhea" id="RHEA-COMP:10162"/>
        <dbReference type="Rhea" id="RHEA-COMP:10163"/>
        <dbReference type="ChEBI" id="CHEBI:15378"/>
        <dbReference type="ChEBI" id="CHEBI:73682"/>
        <dbReference type="ChEBI" id="CHEBI:74411"/>
        <dbReference type="ChEBI" id="CHEBI:74418"/>
        <dbReference type="ChEBI" id="CHEBI:456215"/>
        <dbReference type="EC" id="2.3.1.234"/>
    </reaction>
</comment>
<dbReference type="GO" id="GO:0002949">
    <property type="term" value="P:tRNA threonylcarbamoyladenosine modification"/>
    <property type="evidence" value="ECO:0007669"/>
    <property type="project" value="UniProtKB-UniRule"/>
</dbReference>
<evidence type="ECO:0000256" key="3">
    <source>
        <dbReference type="ARBA" id="ARBA00022679"/>
    </source>
</evidence>
<sequence>MIRSINRVKKNRTLNIKHYCTLRSGNNDDKRLYSGKVFNVIGIETSCDDTSIGIVNSEGKILGEYSKSQWSLHREHNGIVPIIAYDAHRNEIDNAIEQTLSKACMKMSDIDVVAVTTGPGMGKSLEVGLNKAKELVREYNKPFCSVNHMEGHSLVVRMEDQSIEFPFLTVLVSGGHSQILICNGISNYQLIGNTLDDSIGEALDKAARILGCPYGQVWDGKSLIENVHGGQAIEILASKGDVNSYHFSLPMKGSNNCDFSFSGLKSSLKRLVNEIKTSSTSTSTFTPITNASPIEKTQSLSFIDQCNLAASFQNIAFNHLEHRIKKSLDWYYNLKPQNKKKKESQSTNATDTSNETNRVPLKGIVVSGGVSKNKELRKRLDNIGNHYKLPIYFPRPELCNDNGTMIAWAGVEMFKKGMIEENPEKVIYLPTWPLDLNPKQIFVSNLKEKDKQIRKNWYNDTINKYGKK</sequence>
<dbReference type="SUPFAM" id="SSF53067">
    <property type="entry name" value="Actin-like ATPase domain"/>
    <property type="match status" value="1"/>
</dbReference>
<evidence type="ECO:0000256" key="7">
    <source>
        <dbReference type="ARBA" id="ARBA00048117"/>
    </source>
</evidence>
<feature type="domain" description="Gcp-like" evidence="9">
    <location>
        <begin position="60"/>
        <end position="408"/>
    </location>
</feature>
<dbReference type="GO" id="GO:0046872">
    <property type="term" value="F:metal ion binding"/>
    <property type="evidence" value="ECO:0007669"/>
    <property type="project" value="UniProtKB-KW"/>
</dbReference>
<dbReference type="GO" id="GO:0005739">
    <property type="term" value="C:mitochondrion"/>
    <property type="evidence" value="ECO:0007669"/>
    <property type="project" value="UniProtKB-SubCell"/>
</dbReference>
<dbReference type="NCBIfam" id="TIGR00329">
    <property type="entry name" value="gcp_kae1"/>
    <property type="match status" value="1"/>
</dbReference>
<dbReference type="InterPro" id="IPR022450">
    <property type="entry name" value="TsaD"/>
</dbReference>
<dbReference type="EC" id="2.3.1.234" evidence="1"/>
<dbReference type="FunFam" id="3.30.420.40:FF:000012">
    <property type="entry name" value="tRNA N6-adenosine threonylcarbamoyltransferase"/>
    <property type="match status" value="1"/>
</dbReference>
<dbReference type="InterPro" id="IPR000905">
    <property type="entry name" value="Gcp-like_dom"/>
</dbReference>
<dbReference type="InterPro" id="IPR043129">
    <property type="entry name" value="ATPase_NBD"/>
</dbReference>
<keyword evidence="5 8" id="KW-0479">Metal-binding</keyword>
<keyword evidence="6 8" id="KW-0012">Acyltransferase</keyword>
<dbReference type="AlphaFoldDB" id="A0AAN7U8M0"/>
<dbReference type="Gene3D" id="3.30.420.40">
    <property type="match status" value="2"/>
</dbReference>
<dbReference type="GO" id="GO:0061711">
    <property type="term" value="F:tRNA N(6)-L-threonylcarbamoyladenine synthase activity"/>
    <property type="evidence" value="ECO:0007669"/>
    <property type="project" value="UniProtKB-EC"/>
</dbReference>
<dbReference type="InterPro" id="IPR017861">
    <property type="entry name" value="KAE1/TsaD"/>
</dbReference>
<comment type="caution">
    <text evidence="10">The sequence shown here is derived from an EMBL/GenBank/DDBJ whole genome shotgun (WGS) entry which is preliminary data.</text>
</comment>
<keyword evidence="11" id="KW-1185">Reference proteome</keyword>
<evidence type="ECO:0000313" key="11">
    <source>
        <dbReference type="Proteomes" id="UP001344447"/>
    </source>
</evidence>
<comment type="subunit">
    <text evidence="8">Homodimer.</text>
</comment>
<proteinExistence type="inferred from homology"/>
<keyword evidence="8" id="KW-0496">Mitochondrion</keyword>
<dbReference type="FunFam" id="3.30.420.40:FF:000288">
    <property type="entry name" value="tRNA N6-adenosine threonylcarbamoyltransferase"/>
    <property type="match status" value="1"/>
</dbReference>
<dbReference type="PANTHER" id="PTHR11735">
    <property type="entry name" value="TRNA N6-ADENOSINE THREONYLCARBAMOYLTRANSFERASE"/>
    <property type="match status" value="1"/>
</dbReference>
<evidence type="ECO:0000256" key="5">
    <source>
        <dbReference type="ARBA" id="ARBA00022723"/>
    </source>
</evidence>
<dbReference type="EMBL" id="JAVFKY010000001">
    <property type="protein sequence ID" value="KAK5583406.1"/>
    <property type="molecule type" value="Genomic_DNA"/>
</dbReference>
<evidence type="ECO:0000256" key="2">
    <source>
        <dbReference type="ARBA" id="ARBA00022490"/>
    </source>
</evidence>
<keyword evidence="2" id="KW-0963">Cytoplasm</keyword>
<accession>A0AAN7U8M0</accession>